<organism evidence="3">
    <name type="scientific">metagenome</name>
    <dbReference type="NCBI Taxonomy" id="256318"/>
    <lineage>
        <taxon>unclassified sequences</taxon>
        <taxon>metagenomes</taxon>
    </lineage>
</organism>
<evidence type="ECO:0000259" key="2">
    <source>
        <dbReference type="Pfam" id="PF08044"/>
    </source>
</evidence>
<gene>
    <name evidence="3" type="ORF">NOCA2790032</name>
</gene>
<accession>A0A2P2CHL3</accession>
<dbReference type="InterPro" id="IPR012551">
    <property type="entry name" value="DUF1707_SHOCT-like"/>
</dbReference>
<reference evidence="3" key="1">
    <citation type="submission" date="2015-08" db="EMBL/GenBank/DDBJ databases">
        <authorList>
            <person name="Babu N.S."/>
            <person name="Beckwith C.J."/>
            <person name="Beseler K.G."/>
            <person name="Brison A."/>
            <person name="Carone J.V."/>
            <person name="Caskin T.P."/>
            <person name="Diamond M."/>
            <person name="Durham M.E."/>
            <person name="Foxe J.M."/>
            <person name="Go M."/>
            <person name="Henderson B.A."/>
            <person name="Jones I.B."/>
            <person name="McGettigan J.A."/>
            <person name="Micheletti S.J."/>
            <person name="Nasrallah M.E."/>
            <person name="Ortiz D."/>
            <person name="Piller C.R."/>
            <person name="Privatt S.R."/>
            <person name="Schneider S.L."/>
            <person name="Sharp S."/>
            <person name="Smith T.C."/>
            <person name="Stanton J.D."/>
            <person name="Ullery H.E."/>
            <person name="Wilson R.J."/>
            <person name="Serrano M.G."/>
            <person name="Buck G."/>
            <person name="Lee V."/>
            <person name="Wang Y."/>
            <person name="Carvalho R."/>
            <person name="Voegtly L."/>
            <person name="Shi R."/>
            <person name="Duckworth R."/>
            <person name="Johnson A."/>
            <person name="Loviza R."/>
            <person name="Walstead R."/>
            <person name="Shah Z."/>
            <person name="Kiflezghi M."/>
            <person name="Wade K."/>
            <person name="Ball S.L."/>
            <person name="Bradley K.W."/>
            <person name="Asai D.J."/>
            <person name="Bowman C.A."/>
            <person name="Russell D.A."/>
            <person name="Pope W.H."/>
            <person name="Jacobs-Sera D."/>
            <person name="Hendrix R.W."/>
            <person name="Hatfull G.F."/>
        </authorList>
    </citation>
    <scope>NUCLEOTIDE SEQUENCE</scope>
</reference>
<protein>
    <recommendedName>
        <fullName evidence="2">DUF1707 domain-containing protein</fullName>
    </recommendedName>
</protein>
<dbReference type="EMBL" id="CZKA01000077">
    <property type="protein sequence ID" value="CUR60492.1"/>
    <property type="molecule type" value="Genomic_DNA"/>
</dbReference>
<sequence>MAGRYAARVSYPDPHLRARDSDRDRTVEAIEAAYVDGQITPEDRDLRVGNALTAASLGELAMLVRDLQVPAATLSPPPSFLPPSSPPGQGRARSPRALVPVLLVVAALVMLALVGGGLALVGTGQPSTQVARSADQVPAVVEQEPSGDTFRMTPAGVRRFVADYQEQFGSPDVLQATLYADHRILVEVPVAGHPRLHENWTYRGAFTQDGGATVNAFQEKRIDLRALDVNRLFANISRAERSLRVPAAAFTHVGLSNIWSDEQPAVNIHVSNDVGMSGYLKTGLDGQVIRAYSFE</sequence>
<name>A0A2P2CHL3_9ZZZZ</name>
<feature type="transmembrane region" description="Helical" evidence="1">
    <location>
        <begin position="97"/>
        <end position="121"/>
    </location>
</feature>
<keyword evidence="1" id="KW-1133">Transmembrane helix</keyword>
<proteinExistence type="predicted"/>
<evidence type="ECO:0000256" key="1">
    <source>
        <dbReference type="SAM" id="Phobius"/>
    </source>
</evidence>
<dbReference type="Pfam" id="PF08044">
    <property type="entry name" value="DUF1707"/>
    <property type="match status" value="1"/>
</dbReference>
<evidence type="ECO:0000313" key="3">
    <source>
        <dbReference type="EMBL" id="CUR60492.1"/>
    </source>
</evidence>
<feature type="domain" description="DUF1707" evidence="2">
    <location>
        <begin position="16"/>
        <end position="68"/>
    </location>
</feature>
<dbReference type="AlphaFoldDB" id="A0A2P2CHL3"/>
<keyword evidence="1" id="KW-0472">Membrane</keyword>
<keyword evidence="1" id="KW-0812">Transmembrane</keyword>